<comment type="caution">
    <text evidence="1">The sequence shown here is derived from an EMBL/GenBank/DDBJ whole genome shotgun (WGS) entry which is preliminary data.</text>
</comment>
<sequence length="97" mass="10793">MTRYSRFRRRTPLHVFVRAEARPLPKICFGPNSKTLQTHSRCGCPIGVRFTLTRNEGFGIEMGYHGALWASTGSGFTNARATTGESSFDDAPVFISH</sequence>
<dbReference type="AlphaFoldDB" id="A0A838AZH5"/>
<dbReference type="Proteomes" id="UP000558284">
    <property type="component" value="Unassembled WGS sequence"/>
</dbReference>
<accession>A0A838AZH5</accession>
<dbReference type="EMBL" id="JACDTY010000001">
    <property type="protein sequence ID" value="MBA1139024.1"/>
    <property type="molecule type" value="Genomic_DNA"/>
</dbReference>
<evidence type="ECO:0000313" key="1">
    <source>
        <dbReference type="EMBL" id="MBA1139024.1"/>
    </source>
</evidence>
<gene>
    <name evidence="1" type="ORF">H0241_01950</name>
</gene>
<proteinExistence type="predicted"/>
<evidence type="ECO:0000313" key="2">
    <source>
        <dbReference type="Proteomes" id="UP000558284"/>
    </source>
</evidence>
<keyword evidence="2" id="KW-1185">Reference proteome</keyword>
<dbReference type="RefSeq" id="WP_181055745.1">
    <property type="nucleotide sequence ID" value="NZ_JACDTY010000001.1"/>
</dbReference>
<protein>
    <submittedName>
        <fullName evidence="1">Uncharacterized protein</fullName>
    </submittedName>
</protein>
<organism evidence="1 2">
    <name type="scientific">Mesorhizobium neociceri</name>
    <dbReference type="NCBI Taxonomy" id="1307853"/>
    <lineage>
        <taxon>Bacteria</taxon>
        <taxon>Pseudomonadati</taxon>
        <taxon>Pseudomonadota</taxon>
        <taxon>Alphaproteobacteria</taxon>
        <taxon>Hyphomicrobiales</taxon>
        <taxon>Phyllobacteriaceae</taxon>
        <taxon>Mesorhizobium</taxon>
    </lineage>
</organism>
<name>A0A838AZH5_9HYPH</name>
<reference evidence="1 2" key="1">
    <citation type="submission" date="2020-07" db="EMBL/GenBank/DDBJ databases">
        <title>Definition of the novel symbiovar canariense within Mesorhizobium novociceri, a new species of genus Mesorhizobium nodulating Cicer canariense in the Caldera de Taburiente National Park (La Palma, Canary Islands).</title>
        <authorList>
            <person name="Leon-Barrios M."/>
            <person name="Perez-Yepez J."/>
            <person name="Flores-Felix J.D."/>
            <person name="Ramirez-Baena M.H."/>
            <person name="Pulido-Suarez L."/>
            <person name="Igual J.M."/>
            <person name="Velazquez E."/>
            <person name="Peix A."/>
        </authorList>
    </citation>
    <scope>NUCLEOTIDE SEQUENCE [LARGE SCALE GENOMIC DNA]</scope>
    <source>
        <strain evidence="1 2">CCANP35</strain>
    </source>
</reference>